<dbReference type="Pfam" id="PF23425">
    <property type="entry name" value="DUF7113"/>
    <property type="match status" value="1"/>
</dbReference>
<accession>A0A897N7B5</accession>
<name>A0A897N7B5_9EURY</name>
<dbReference type="InterPro" id="IPR055537">
    <property type="entry name" value="DUF7113"/>
</dbReference>
<sequence>MKRAEERETLPETHVGDLLRANRVDVSMLLIRGEAGGTALTGTLYEPGDDPPSFSGAPDDGAPYVWVCDSFYEVASGGQVQRIGDREVNVAFESPSPRGFETREQAIEAAKDHVRTQFQRIGLDSEDVTVAVEQP</sequence>
<dbReference type="EMBL" id="CP064787">
    <property type="protein sequence ID" value="QSG07005.1"/>
    <property type="molecule type" value="Genomic_DNA"/>
</dbReference>
<dbReference type="Proteomes" id="UP000663525">
    <property type="component" value="Chromosome"/>
</dbReference>
<protein>
    <submittedName>
        <fullName evidence="1">Uncharacterized protein</fullName>
    </submittedName>
</protein>
<gene>
    <name evidence="1" type="ORF">HSR121_2685</name>
</gene>
<reference evidence="1" key="1">
    <citation type="submission" date="2020-11" db="EMBL/GenBank/DDBJ databases">
        <title>Carbohydrate-dependent, anaerobic sulfur respiration: A novel catabolism in halophilic archaea.</title>
        <authorList>
            <person name="Sorokin D.Y."/>
            <person name="Messina E."/>
            <person name="Smedile F."/>
            <person name="La Cono V."/>
            <person name="Hallsworth J.E."/>
            <person name="Yakimov M.M."/>
        </authorList>
    </citation>
    <scope>NUCLEOTIDE SEQUENCE</scope>
    <source>
        <strain evidence="1">HSR12-1</strain>
    </source>
</reference>
<evidence type="ECO:0000313" key="1">
    <source>
        <dbReference type="EMBL" id="QSG07005.1"/>
    </source>
</evidence>
<evidence type="ECO:0000313" key="2">
    <source>
        <dbReference type="Proteomes" id="UP000663525"/>
    </source>
</evidence>
<proteinExistence type="predicted"/>
<organism evidence="1 2">
    <name type="scientific">Halapricum desulfuricans</name>
    <dbReference type="NCBI Taxonomy" id="2841257"/>
    <lineage>
        <taxon>Archaea</taxon>
        <taxon>Methanobacteriati</taxon>
        <taxon>Methanobacteriota</taxon>
        <taxon>Stenosarchaea group</taxon>
        <taxon>Halobacteria</taxon>
        <taxon>Halobacteriales</taxon>
        <taxon>Haloarculaceae</taxon>
        <taxon>Halapricum</taxon>
    </lineage>
</organism>
<dbReference type="AlphaFoldDB" id="A0A897N7B5"/>